<dbReference type="EMBL" id="JAKGAS010000003">
    <property type="protein sequence ID" value="MCF2947755.1"/>
    <property type="molecule type" value="Genomic_DNA"/>
</dbReference>
<sequence length="486" mass="55366">MLTIKHGIIASSLNVLNQFIRRMIGIVSLIILARVLTPEDFGLVAIALIFLNFVDVVTNIGGRAYLLSREEIDDVLVLSNWTLQFIIKNTVGVGLAIASIFIADFYEEQRLIPILLVFSLQIFISTSASPGIIYKHKNQDLGAITRWQIISRFVTTGITIFVAVIYETYWALVIGQFLVTLSGTIASYIIAPLKPRFTLKNAKEQWIFSRWIMPQSLINFFRSQIDALYVSNIFDKATMGAYNSMRYYANIPATVFIQPIISTTLTQFSQFKNNPSYFIKQLQVAFYCLSAIAAPIMYLISKYDIAIVKIVLGEKWIEYAALLGTFSALVLLSTMNSILSQIVMLKDATRLLLFYSILCVLTQGLMFTLVDFRDVYQLAEYKMGTDVILSVIFYIYIIWRLLSLSALREITLPIFVSIFSVAFTGAISRYFPNLTGEVSNFLLACFMFSSIYLLTQICLMYIFRSKIYCFDYILKKSEPIIKRVFK</sequence>
<name>A0ABS9D4Q5_9ALTE</name>
<dbReference type="Proteomes" id="UP001521137">
    <property type="component" value="Unassembled WGS sequence"/>
</dbReference>
<evidence type="ECO:0000256" key="5">
    <source>
        <dbReference type="ARBA" id="ARBA00022989"/>
    </source>
</evidence>
<feature type="transmembrane region" description="Helical" evidence="7">
    <location>
        <begin position="112"/>
        <end position="134"/>
    </location>
</feature>
<evidence type="ECO:0000256" key="4">
    <source>
        <dbReference type="ARBA" id="ARBA00022692"/>
    </source>
</evidence>
<comment type="subcellular location">
    <subcellularLocation>
        <location evidence="1">Cell membrane</location>
        <topology evidence="1">Multi-pass membrane protein</topology>
    </subcellularLocation>
</comment>
<keyword evidence="5 7" id="KW-1133">Transmembrane helix</keyword>
<feature type="transmembrane region" description="Helical" evidence="7">
    <location>
        <begin position="282"/>
        <end position="300"/>
    </location>
</feature>
<proteinExistence type="inferred from homology"/>
<keyword evidence="3" id="KW-1003">Cell membrane</keyword>
<feature type="transmembrane region" description="Helical" evidence="7">
    <location>
        <begin position="20"/>
        <end position="37"/>
    </location>
</feature>
<dbReference type="Pfam" id="PF13440">
    <property type="entry name" value="Polysacc_synt_3"/>
    <property type="match status" value="1"/>
</dbReference>
<feature type="transmembrane region" description="Helical" evidence="7">
    <location>
        <begin position="320"/>
        <end position="339"/>
    </location>
</feature>
<evidence type="ECO:0000256" key="6">
    <source>
        <dbReference type="ARBA" id="ARBA00023136"/>
    </source>
</evidence>
<feature type="transmembrane region" description="Helical" evidence="7">
    <location>
        <begin position="172"/>
        <end position="191"/>
    </location>
</feature>
<feature type="transmembrane region" description="Helical" evidence="7">
    <location>
        <begin position="381"/>
        <end position="399"/>
    </location>
</feature>
<feature type="transmembrane region" description="Helical" evidence="7">
    <location>
        <begin position="43"/>
        <end position="66"/>
    </location>
</feature>
<evidence type="ECO:0000256" key="3">
    <source>
        <dbReference type="ARBA" id="ARBA00022475"/>
    </source>
</evidence>
<evidence type="ECO:0000313" key="9">
    <source>
        <dbReference type="Proteomes" id="UP001521137"/>
    </source>
</evidence>
<gene>
    <name evidence="8" type="ORF">L0668_06535</name>
</gene>
<feature type="transmembrane region" description="Helical" evidence="7">
    <location>
        <begin position="438"/>
        <end position="463"/>
    </location>
</feature>
<keyword evidence="4 7" id="KW-0812">Transmembrane</keyword>
<organism evidence="8 9">
    <name type="scientific">Paraglaciecola algarum</name>
    <dbReference type="NCBI Taxonomy" id="3050085"/>
    <lineage>
        <taxon>Bacteria</taxon>
        <taxon>Pseudomonadati</taxon>
        <taxon>Pseudomonadota</taxon>
        <taxon>Gammaproteobacteria</taxon>
        <taxon>Alteromonadales</taxon>
        <taxon>Alteromonadaceae</taxon>
        <taxon>Paraglaciecola</taxon>
    </lineage>
</organism>
<evidence type="ECO:0000256" key="2">
    <source>
        <dbReference type="ARBA" id="ARBA00007430"/>
    </source>
</evidence>
<keyword evidence="6 7" id="KW-0472">Membrane</keyword>
<dbReference type="PANTHER" id="PTHR30250:SF10">
    <property type="entry name" value="LIPOPOLYSACCHARIDE BIOSYNTHESIS PROTEIN WZXC"/>
    <property type="match status" value="1"/>
</dbReference>
<accession>A0ABS9D4Q5</accession>
<keyword evidence="9" id="KW-1185">Reference proteome</keyword>
<feature type="transmembrane region" description="Helical" evidence="7">
    <location>
        <begin position="86"/>
        <end position="106"/>
    </location>
</feature>
<protein>
    <submittedName>
        <fullName evidence="8">Oligosaccharide flippase family protein</fullName>
    </submittedName>
</protein>
<dbReference type="InterPro" id="IPR050833">
    <property type="entry name" value="Poly_Biosynth_Transport"/>
</dbReference>
<comment type="caution">
    <text evidence="8">The sequence shown here is derived from an EMBL/GenBank/DDBJ whole genome shotgun (WGS) entry which is preliminary data.</text>
</comment>
<feature type="transmembrane region" description="Helical" evidence="7">
    <location>
        <begin position="411"/>
        <end position="432"/>
    </location>
</feature>
<evidence type="ECO:0000256" key="1">
    <source>
        <dbReference type="ARBA" id="ARBA00004651"/>
    </source>
</evidence>
<feature type="transmembrane region" description="Helical" evidence="7">
    <location>
        <begin position="146"/>
        <end position="166"/>
    </location>
</feature>
<reference evidence="8 9" key="1">
    <citation type="submission" date="2022-01" db="EMBL/GenBank/DDBJ databases">
        <title>Paraglaciecola sp. G1-23.</title>
        <authorList>
            <person name="Jin M.S."/>
            <person name="Han D.M."/>
            <person name="Kim H.M."/>
            <person name="Jeon C.O."/>
        </authorList>
    </citation>
    <scope>NUCLEOTIDE SEQUENCE [LARGE SCALE GENOMIC DNA]</scope>
    <source>
        <strain evidence="8 9">G1-23</strain>
    </source>
</reference>
<evidence type="ECO:0000313" key="8">
    <source>
        <dbReference type="EMBL" id="MCF2947755.1"/>
    </source>
</evidence>
<evidence type="ECO:0000256" key="7">
    <source>
        <dbReference type="SAM" id="Phobius"/>
    </source>
</evidence>
<dbReference type="RefSeq" id="WP_235311290.1">
    <property type="nucleotide sequence ID" value="NZ_JAKGAS010000003.1"/>
</dbReference>
<comment type="similarity">
    <text evidence="2">Belongs to the polysaccharide synthase family.</text>
</comment>
<dbReference type="PANTHER" id="PTHR30250">
    <property type="entry name" value="PST FAMILY PREDICTED COLANIC ACID TRANSPORTER"/>
    <property type="match status" value="1"/>
</dbReference>
<feature type="transmembrane region" description="Helical" evidence="7">
    <location>
        <begin position="351"/>
        <end position="369"/>
    </location>
</feature>